<evidence type="ECO:0000313" key="2">
    <source>
        <dbReference type="EMBL" id="PAU80817.1"/>
    </source>
</evidence>
<evidence type="ECO:0000256" key="1">
    <source>
        <dbReference type="SAM" id="Phobius"/>
    </source>
</evidence>
<name>A0A2A2F807_9EURY</name>
<sequence>MELDFTRSVVPLAAIVTLATVALTAVMATSTVFMMVLPSMIAFSVVAYFLGMKHGEFRASP</sequence>
<organism evidence="2 3">
    <name type="scientific">Halorubrum salipaludis</name>
    <dbReference type="NCBI Taxonomy" id="2032630"/>
    <lineage>
        <taxon>Archaea</taxon>
        <taxon>Methanobacteriati</taxon>
        <taxon>Methanobacteriota</taxon>
        <taxon>Stenosarchaea group</taxon>
        <taxon>Halobacteria</taxon>
        <taxon>Halobacteriales</taxon>
        <taxon>Haloferacaceae</taxon>
        <taxon>Halorubrum</taxon>
    </lineage>
</organism>
<dbReference type="Pfam" id="PF24020">
    <property type="entry name" value="DUF7333"/>
    <property type="match status" value="1"/>
</dbReference>
<accession>A0A2A2F807</accession>
<feature type="transmembrane region" description="Helical" evidence="1">
    <location>
        <begin position="9"/>
        <end position="26"/>
    </location>
</feature>
<keyword evidence="1" id="KW-1133">Transmembrane helix</keyword>
<keyword evidence="1" id="KW-0472">Membrane</keyword>
<dbReference type="EMBL" id="NSKC01000011">
    <property type="protein sequence ID" value="PAU80817.1"/>
    <property type="molecule type" value="Genomic_DNA"/>
</dbReference>
<evidence type="ECO:0000313" key="3">
    <source>
        <dbReference type="Proteomes" id="UP000218083"/>
    </source>
</evidence>
<dbReference type="InterPro" id="IPR055757">
    <property type="entry name" value="DUF7333"/>
</dbReference>
<dbReference type="AlphaFoldDB" id="A0A2A2F807"/>
<reference evidence="2 3" key="1">
    <citation type="submission" date="2017-08" db="EMBL/GenBank/DDBJ databases">
        <title>The strain WRN001 was isolated from Binhai saline alkaline soil, Tianjin, China.</title>
        <authorList>
            <person name="Liu D."/>
            <person name="Zhang G."/>
        </authorList>
    </citation>
    <scope>NUCLEOTIDE SEQUENCE [LARGE SCALE GENOMIC DNA]</scope>
    <source>
        <strain evidence="2 3">WN019</strain>
    </source>
</reference>
<dbReference type="RefSeq" id="WP_095638023.1">
    <property type="nucleotide sequence ID" value="NZ_NSKC01000011.1"/>
</dbReference>
<comment type="caution">
    <text evidence="2">The sequence shown here is derived from an EMBL/GenBank/DDBJ whole genome shotgun (WGS) entry which is preliminary data.</text>
</comment>
<proteinExistence type="predicted"/>
<keyword evidence="3" id="KW-1185">Reference proteome</keyword>
<dbReference type="Proteomes" id="UP000218083">
    <property type="component" value="Unassembled WGS sequence"/>
</dbReference>
<feature type="transmembrane region" description="Helical" evidence="1">
    <location>
        <begin position="32"/>
        <end position="51"/>
    </location>
</feature>
<gene>
    <name evidence="2" type="ORF">CK500_14920</name>
</gene>
<keyword evidence="1" id="KW-0812">Transmembrane</keyword>
<protein>
    <submittedName>
        <fullName evidence="2">Uncharacterized protein</fullName>
    </submittedName>
</protein>